<accession>A0A9D3N8P1</accession>
<reference evidence="2 3" key="1">
    <citation type="submission" date="2021-06" db="EMBL/GenBank/DDBJ databases">
        <title>Chromosome-level genome assembly of the red-tail catfish (Hemibagrus wyckioides).</title>
        <authorList>
            <person name="Shao F."/>
        </authorList>
    </citation>
    <scope>NUCLEOTIDE SEQUENCE [LARGE SCALE GENOMIC DNA]</scope>
    <source>
        <strain evidence="2">EC202008001</strain>
        <tissue evidence="2">Blood</tissue>
    </source>
</reference>
<dbReference type="EMBL" id="JAHKSW010000025">
    <property type="protein sequence ID" value="KAG7316427.1"/>
    <property type="molecule type" value="Genomic_DNA"/>
</dbReference>
<dbReference type="InterPro" id="IPR018533">
    <property type="entry name" value="Forkhead_box_C"/>
</dbReference>
<dbReference type="OrthoDB" id="5954824at2759"/>
<sequence>MEGHEHSEWSAYYAEPECYTPVGNMSGGLNSMSAYMSCAGGVNVPYMHAGLGHPASGTCTGMTPSGSPTSAHALAASYPNLNSSACGQHHPVLGHDSHLKPGHHSYSFDHPFSIHNLMSSEQQHHHKMDMLKPYEHAMHCSGGYGSPMTGSPMPPMMSARASVEPSALPSEYSYYPGSACVNRA</sequence>
<evidence type="ECO:0000313" key="3">
    <source>
        <dbReference type="Proteomes" id="UP000824219"/>
    </source>
</evidence>
<protein>
    <recommendedName>
        <fullName evidence="1">Forkhead box protein C-terminal domain-containing protein</fullName>
    </recommendedName>
</protein>
<name>A0A9D3N8P1_9TELE</name>
<feature type="domain" description="Forkhead box protein C-terminal" evidence="1">
    <location>
        <begin position="109"/>
        <end position="175"/>
    </location>
</feature>
<comment type="caution">
    <text evidence="2">The sequence shown here is derived from an EMBL/GenBank/DDBJ whole genome shotgun (WGS) entry which is preliminary data.</text>
</comment>
<dbReference type="Pfam" id="PF09354">
    <property type="entry name" value="HNF_C"/>
    <property type="match status" value="1"/>
</dbReference>
<dbReference type="Proteomes" id="UP000824219">
    <property type="component" value="Linkage Group LG25"/>
</dbReference>
<dbReference type="AlphaFoldDB" id="A0A9D3N8P1"/>
<gene>
    <name evidence="2" type="ORF">KOW79_019968</name>
</gene>
<evidence type="ECO:0000313" key="2">
    <source>
        <dbReference type="EMBL" id="KAG7316427.1"/>
    </source>
</evidence>
<keyword evidence="3" id="KW-1185">Reference proteome</keyword>
<proteinExistence type="predicted"/>
<organism evidence="2 3">
    <name type="scientific">Hemibagrus wyckioides</name>
    <dbReference type="NCBI Taxonomy" id="337641"/>
    <lineage>
        <taxon>Eukaryota</taxon>
        <taxon>Metazoa</taxon>
        <taxon>Chordata</taxon>
        <taxon>Craniata</taxon>
        <taxon>Vertebrata</taxon>
        <taxon>Euteleostomi</taxon>
        <taxon>Actinopterygii</taxon>
        <taxon>Neopterygii</taxon>
        <taxon>Teleostei</taxon>
        <taxon>Ostariophysi</taxon>
        <taxon>Siluriformes</taxon>
        <taxon>Bagridae</taxon>
        <taxon>Hemibagrus</taxon>
    </lineage>
</organism>
<evidence type="ECO:0000259" key="1">
    <source>
        <dbReference type="Pfam" id="PF09354"/>
    </source>
</evidence>